<organism evidence="1 2">
    <name type="scientific">Stenotrophomonas geniculata N1</name>
    <dbReference type="NCBI Taxonomy" id="1167641"/>
    <lineage>
        <taxon>Bacteria</taxon>
        <taxon>Pseudomonadati</taxon>
        <taxon>Pseudomonadota</taxon>
        <taxon>Gammaproteobacteria</taxon>
        <taxon>Lysobacterales</taxon>
        <taxon>Lysobacteraceae</taxon>
        <taxon>Stenotrophomonas</taxon>
    </lineage>
</organism>
<name>A0A0L8AE40_9GAMM</name>
<evidence type="ECO:0000313" key="1">
    <source>
        <dbReference type="EMBL" id="KOF00648.1"/>
    </source>
</evidence>
<gene>
    <name evidence="1" type="ORF">W7K_02755</name>
</gene>
<dbReference type="Gene3D" id="3.30.530.20">
    <property type="match status" value="1"/>
</dbReference>
<dbReference type="AlphaFoldDB" id="A0A0L8AE40"/>
<comment type="caution">
    <text evidence="1">The sequence shown here is derived from an EMBL/GenBank/DDBJ whole genome shotgun (WGS) entry which is preliminary data.</text>
</comment>
<dbReference type="OrthoDB" id="9800600at2"/>
<evidence type="ECO:0000313" key="2">
    <source>
        <dbReference type="Proteomes" id="UP000036890"/>
    </source>
</evidence>
<proteinExistence type="predicted"/>
<reference evidence="1 2" key="1">
    <citation type="journal article" date="2012" name="J. Bacteriol.">
        <title>Genome sequence of a novel nicotine-degrading strain, Pseudomonas geniculata N1.</title>
        <authorList>
            <person name="Tang H."/>
            <person name="Yu H."/>
            <person name="Tai C."/>
            <person name="Huang K."/>
            <person name="Liu Y."/>
            <person name="Wang L."/>
            <person name="Yao Y."/>
            <person name="Wu G."/>
            <person name="Xu P."/>
        </authorList>
    </citation>
    <scope>NUCLEOTIDE SEQUENCE [LARGE SCALE GENOMIC DNA]</scope>
    <source>
        <strain evidence="1 2">N1</strain>
    </source>
</reference>
<dbReference type="InterPro" id="IPR023393">
    <property type="entry name" value="START-like_dom_sf"/>
</dbReference>
<dbReference type="SUPFAM" id="SSF55961">
    <property type="entry name" value="Bet v1-like"/>
    <property type="match status" value="1"/>
</dbReference>
<protein>
    <submittedName>
        <fullName evidence="1">Polyketide cyclase</fullName>
    </submittedName>
</protein>
<dbReference type="RefSeq" id="WP_010486487.1">
    <property type="nucleotide sequence ID" value="NZ_AJLO02000007.1"/>
</dbReference>
<dbReference type="Proteomes" id="UP000036890">
    <property type="component" value="Unassembled WGS sequence"/>
</dbReference>
<dbReference type="EMBL" id="AJLO02000007">
    <property type="protein sequence ID" value="KOF00648.1"/>
    <property type="molecule type" value="Genomic_DNA"/>
</dbReference>
<sequence length="116" mass="12861">MDDVLNEAAPALVMEQRLPAPPGRVWRALCDPALRERWLPAADLADPQPCLCEEGRELGFHVRDAQPPHLHSLVCFQLRADDSGGTVLTIVHRLTDLRAPLPLAANDDHRTMMRAA</sequence>
<accession>A0A0L8AE40</accession>